<keyword evidence="3" id="KW-1003">Cell membrane</keyword>
<evidence type="ECO:0000259" key="8">
    <source>
        <dbReference type="PROSITE" id="PS50928"/>
    </source>
</evidence>
<feature type="domain" description="ABC transmembrane type-1" evidence="8">
    <location>
        <begin position="73"/>
        <end position="260"/>
    </location>
</feature>
<evidence type="ECO:0000256" key="3">
    <source>
        <dbReference type="ARBA" id="ARBA00022475"/>
    </source>
</evidence>
<keyword evidence="4 7" id="KW-0812">Transmembrane</keyword>
<comment type="subcellular location">
    <subcellularLocation>
        <location evidence="1 7">Cell membrane</location>
        <topology evidence="1 7">Multi-pass membrane protein</topology>
    </subcellularLocation>
</comment>
<dbReference type="PANTHER" id="PTHR32243:SF18">
    <property type="entry name" value="INNER MEMBRANE ABC TRANSPORTER PERMEASE PROTEIN YCJP"/>
    <property type="match status" value="1"/>
</dbReference>
<keyword evidence="2 7" id="KW-0813">Transport</keyword>
<name>A0A2B8BC84_9PROT</name>
<keyword evidence="5 7" id="KW-1133">Transmembrane helix</keyword>
<dbReference type="Pfam" id="PF00528">
    <property type="entry name" value="BPD_transp_1"/>
    <property type="match status" value="1"/>
</dbReference>
<comment type="caution">
    <text evidence="9">The sequence shown here is derived from an EMBL/GenBank/DDBJ whole genome shotgun (WGS) entry which is preliminary data.</text>
</comment>
<evidence type="ECO:0000256" key="1">
    <source>
        <dbReference type="ARBA" id="ARBA00004651"/>
    </source>
</evidence>
<keyword evidence="10" id="KW-1185">Reference proteome</keyword>
<dbReference type="InterPro" id="IPR050901">
    <property type="entry name" value="BP-dep_ABC_trans_perm"/>
</dbReference>
<feature type="transmembrane region" description="Helical" evidence="7">
    <location>
        <begin position="12"/>
        <end position="33"/>
    </location>
</feature>
<dbReference type="PANTHER" id="PTHR32243">
    <property type="entry name" value="MALTOSE TRANSPORT SYSTEM PERMEASE-RELATED"/>
    <property type="match status" value="1"/>
</dbReference>
<proteinExistence type="inferred from homology"/>
<dbReference type="GO" id="GO:0005886">
    <property type="term" value="C:plasma membrane"/>
    <property type="evidence" value="ECO:0007669"/>
    <property type="project" value="UniProtKB-SubCell"/>
</dbReference>
<dbReference type="OrthoDB" id="9790107at2"/>
<dbReference type="GO" id="GO:0055085">
    <property type="term" value="P:transmembrane transport"/>
    <property type="evidence" value="ECO:0007669"/>
    <property type="project" value="InterPro"/>
</dbReference>
<protein>
    <submittedName>
        <fullName evidence="9">Sugar ABC transporter permease</fullName>
    </submittedName>
</protein>
<evidence type="ECO:0000256" key="7">
    <source>
        <dbReference type="RuleBase" id="RU363032"/>
    </source>
</evidence>
<dbReference type="SUPFAM" id="SSF161098">
    <property type="entry name" value="MetI-like"/>
    <property type="match status" value="1"/>
</dbReference>
<reference evidence="10" key="1">
    <citation type="submission" date="2017-10" db="EMBL/GenBank/DDBJ databases">
        <authorList>
            <person name="Kravchenko I.K."/>
            <person name="Grouzdev D.S."/>
        </authorList>
    </citation>
    <scope>NUCLEOTIDE SEQUENCE [LARGE SCALE GENOMIC DNA]</scope>
    <source>
        <strain evidence="10">B2</strain>
    </source>
</reference>
<evidence type="ECO:0000256" key="6">
    <source>
        <dbReference type="ARBA" id="ARBA00023136"/>
    </source>
</evidence>
<dbReference type="AlphaFoldDB" id="A0A2B8BC84"/>
<evidence type="ECO:0000313" key="9">
    <source>
        <dbReference type="EMBL" id="PGH55535.1"/>
    </source>
</evidence>
<dbReference type="Proteomes" id="UP000225379">
    <property type="component" value="Unassembled WGS sequence"/>
</dbReference>
<dbReference type="Gene3D" id="1.10.3720.10">
    <property type="entry name" value="MetI-like"/>
    <property type="match status" value="1"/>
</dbReference>
<feature type="transmembrane region" description="Helical" evidence="7">
    <location>
        <begin position="108"/>
        <end position="132"/>
    </location>
</feature>
<dbReference type="RefSeq" id="WP_098738250.1">
    <property type="nucleotide sequence ID" value="NZ_PDKW01000042.1"/>
</dbReference>
<accession>A0A2B8BC84</accession>
<dbReference type="InterPro" id="IPR000515">
    <property type="entry name" value="MetI-like"/>
</dbReference>
<evidence type="ECO:0000256" key="4">
    <source>
        <dbReference type="ARBA" id="ARBA00022692"/>
    </source>
</evidence>
<comment type="similarity">
    <text evidence="7">Belongs to the binding-protein-dependent transport system permease family.</text>
</comment>
<feature type="transmembrane region" description="Helical" evidence="7">
    <location>
        <begin position="138"/>
        <end position="161"/>
    </location>
</feature>
<feature type="transmembrane region" description="Helical" evidence="7">
    <location>
        <begin position="195"/>
        <end position="217"/>
    </location>
</feature>
<feature type="transmembrane region" description="Helical" evidence="7">
    <location>
        <begin position="237"/>
        <end position="259"/>
    </location>
</feature>
<gene>
    <name evidence="9" type="ORF">CRT60_19780</name>
</gene>
<feature type="transmembrane region" description="Helical" evidence="7">
    <location>
        <begin position="72"/>
        <end position="96"/>
    </location>
</feature>
<organism evidence="9 10">
    <name type="scientific">Azospirillum palustre</name>
    <dbReference type="NCBI Taxonomy" id="2044885"/>
    <lineage>
        <taxon>Bacteria</taxon>
        <taxon>Pseudomonadati</taxon>
        <taxon>Pseudomonadota</taxon>
        <taxon>Alphaproteobacteria</taxon>
        <taxon>Rhodospirillales</taxon>
        <taxon>Azospirillaceae</taxon>
        <taxon>Azospirillum</taxon>
    </lineage>
</organism>
<dbReference type="EMBL" id="PDKW01000042">
    <property type="protein sequence ID" value="PGH55535.1"/>
    <property type="molecule type" value="Genomic_DNA"/>
</dbReference>
<dbReference type="CDD" id="cd06261">
    <property type="entry name" value="TM_PBP2"/>
    <property type="match status" value="1"/>
</dbReference>
<dbReference type="InterPro" id="IPR035906">
    <property type="entry name" value="MetI-like_sf"/>
</dbReference>
<evidence type="ECO:0000256" key="5">
    <source>
        <dbReference type="ARBA" id="ARBA00022989"/>
    </source>
</evidence>
<keyword evidence="6 7" id="KW-0472">Membrane</keyword>
<sequence length="276" mass="30267">MSRPLRKLLDKAGMAVCVLLLVSPALLFFIWMLSLSLKFEIDNGAYPPILIPDRFAWKNYTTIFEGNSFLLYFWNSLIVTGAATLFALVVGVPAGYGIARMRAHKSAVVIMIARMTPGLSFLIPLFLLFQWLGLLGTLWPQIIIHLVVTVPIVIWIMIGYFETTPMELEEAAMVDGATRWQIFAKVALPIAKPGIVVAFILSVIFSWNNFVFGIVLASRETRTLPVAVYNMLSFEQVSWGPLAAAALVVTLPVLILTVAAQRQIVAGLTAGAVKGG</sequence>
<evidence type="ECO:0000256" key="2">
    <source>
        <dbReference type="ARBA" id="ARBA00022448"/>
    </source>
</evidence>
<evidence type="ECO:0000313" key="10">
    <source>
        <dbReference type="Proteomes" id="UP000225379"/>
    </source>
</evidence>
<dbReference type="PROSITE" id="PS50928">
    <property type="entry name" value="ABC_TM1"/>
    <property type="match status" value="1"/>
</dbReference>